<evidence type="ECO:0000259" key="2">
    <source>
        <dbReference type="Pfam" id="PF01379"/>
    </source>
</evidence>
<reference evidence="3 4" key="1">
    <citation type="journal article" date="2019" name="Int. J. Syst. Evol. Microbiol.">
        <title>The Global Catalogue of Microorganisms (GCM) 10K type strain sequencing project: providing services to taxonomists for standard genome sequencing and annotation.</title>
        <authorList>
            <consortium name="The Broad Institute Genomics Platform"/>
            <consortium name="The Broad Institute Genome Sequencing Center for Infectious Disease"/>
            <person name="Wu L."/>
            <person name="Ma J."/>
        </authorList>
    </citation>
    <scope>NUCLEOTIDE SEQUENCE [LARGE SCALE GENOMIC DNA]</scope>
    <source>
        <strain evidence="3 4">JCM 11269</strain>
    </source>
</reference>
<feature type="region of interest" description="Disordered" evidence="1">
    <location>
        <begin position="1"/>
        <end position="24"/>
    </location>
</feature>
<feature type="domain" description="Porphobilinogen deaminase N-terminal" evidence="2">
    <location>
        <begin position="20"/>
        <end position="70"/>
    </location>
</feature>
<accession>A0ABN1T705</accession>
<dbReference type="Gene3D" id="3.40.190.10">
    <property type="entry name" value="Periplasmic binding protein-like II"/>
    <property type="match status" value="1"/>
</dbReference>
<proteinExistence type="predicted"/>
<dbReference type="InterPro" id="IPR022417">
    <property type="entry name" value="Porphobilin_deaminase_N"/>
</dbReference>
<keyword evidence="4" id="KW-1185">Reference proteome</keyword>
<comment type="caution">
    <text evidence="3">The sequence shown here is derived from an EMBL/GenBank/DDBJ whole genome shotgun (WGS) entry which is preliminary data.</text>
</comment>
<sequence>MPACRPVPPSPPRPSAAQPRINRVRPDLDAVRGRGLVGTRLDEFDGRRTMEHKPDARVLARAGLERLGLEGIPH</sequence>
<dbReference type="EMBL" id="BAAAHU010000108">
    <property type="protein sequence ID" value="GAA1017249.1"/>
    <property type="molecule type" value="Genomic_DNA"/>
</dbReference>
<feature type="compositionally biased region" description="Pro residues" evidence="1">
    <location>
        <begin position="1"/>
        <end position="14"/>
    </location>
</feature>
<protein>
    <recommendedName>
        <fullName evidence="2">Porphobilinogen deaminase N-terminal domain-containing protein</fullName>
    </recommendedName>
</protein>
<organism evidence="3 4">
    <name type="scientific">Streptomyces thermogriseus</name>
    <dbReference type="NCBI Taxonomy" id="75292"/>
    <lineage>
        <taxon>Bacteria</taxon>
        <taxon>Bacillati</taxon>
        <taxon>Actinomycetota</taxon>
        <taxon>Actinomycetes</taxon>
        <taxon>Kitasatosporales</taxon>
        <taxon>Streptomycetaceae</taxon>
        <taxon>Streptomyces</taxon>
    </lineage>
</organism>
<evidence type="ECO:0000313" key="4">
    <source>
        <dbReference type="Proteomes" id="UP001501072"/>
    </source>
</evidence>
<evidence type="ECO:0000313" key="3">
    <source>
        <dbReference type="EMBL" id="GAA1017249.1"/>
    </source>
</evidence>
<dbReference type="Pfam" id="PF01379">
    <property type="entry name" value="Porphobil_deam"/>
    <property type="match status" value="1"/>
</dbReference>
<name>A0ABN1T705_9ACTN</name>
<dbReference type="SUPFAM" id="SSF53850">
    <property type="entry name" value="Periplasmic binding protein-like II"/>
    <property type="match status" value="1"/>
</dbReference>
<gene>
    <name evidence="3" type="ORF">GCM10009564_54600</name>
</gene>
<dbReference type="Proteomes" id="UP001501072">
    <property type="component" value="Unassembled WGS sequence"/>
</dbReference>
<evidence type="ECO:0000256" key="1">
    <source>
        <dbReference type="SAM" id="MobiDB-lite"/>
    </source>
</evidence>